<dbReference type="PROSITE" id="PS00784">
    <property type="entry name" value="RIBOSOMAL_L34"/>
    <property type="match status" value="1"/>
</dbReference>
<evidence type="ECO:0000313" key="7">
    <source>
        <dbReference type="Proteomes" id="UP000554482"/>
    </source>
</evidence>
<dbReference type="EMBL" id="JABWDY010024037">
    <property type="protein sequence ID" value="KAF5190545.1"/>
    <property type="molecule type" value="Genomic_DNA"/>
</dbReference>
<evidence type="ECO:0000256" key="5">
    <source>
        <dbReference type="SAM" id="SignalP"/>
    </source>
</evidence>
<keyword evidence="3" id="KW-0687">Ribonucleoprotein</keyword>
<dbReference type="GO" id="GO:0006412">
    <property type="term" value="P:translation"/>
    <property type="evidence" value="ECO:0007669"/>
    <property type="project" value="InterPro"/>
</dbReference>
<dbReference type="GO" id="GO:0005762">
    <property type="term" value="C:mitochondrial large ribosomal subunit"/>
    <property type="evidence" value="ECO:0007669"/>
    <property type="project" value="TreeGrafter"/>
</dbReference>
<dbReference type="PANTHER" id="PTHR14503:SF12">
    <property type="entry name" value="RIBOSOMAL PROTEIN L34"/>
    <property type="match status" value="1"/>
</dbReference>
<proteinExistence type="inferred from homology"/>
<evidence type="ECO:0000256" key="2">
    <source>
        <dbReference type="ARBA" id="ARBA00022980"/>
    </source>
</evidence>
<keyword evidence="7" id="KW-1185">Reference proteome</keyword>
<name>A0A7J6W2L7_THATH</name>
<evidence type="ECO:0000256" key="4">
    <source>
        <dbReference type="ARBA" id="ARBA00035274"/>
    </source>
</evidence>
<dbReference type="InterPro" id="IPR000271">
    <property type="entry name" value="Ribosomal_bL34"/>
</dbReference>
<sequence length="95" mass="11055">MCIAVLIIQLPEIFCRSLMVPVTLFCSSYLKYYRLFPIGDESSSSEPMLVHTKRTYQPTKIKRKRTHGFFARKATKGGRKVIARRVAKGRFKITW</sequence>
<feature type="chain" id="PRO_5029514087" description="Large ribosomal subunit protein bL34m" evidence="5">
    <location>
        <begin position="16"/>
        <end position="95"/>
    </location>
</feature>
<dbReference type="Proteomes" id="UP000554482">
    <property type="component" value="Unassembled WGS sequence"/>
</dbReference>
<comment type="similarity">
    <text evidence="1">Belongs to the bacterial ribosomal protein bL34 family.</text>
</comment>
<comment type="caution">
    <text evidence="6">The sequence shown here is derived from an EMBL/GenBank/DDBJ whole genome shotgun (WGS) entry which is preliminary data.</text>
</comment>
<evidence type="ECO:0000313" key="6">
    <source>
        <dbReference type="EMBL" id="KAF5190545.1"/>
    </source>
</evidence>
<dbReference type="FunFam" id="1.10.287.3980:FF:000001">
    <property type="entry name" value="Mitochondrial ribosomal protein L34"/>
    <property type="match status" value="1"/>
</dbReference>
<dbReference type="InterPro" id="IPR020939">
    <property type="entry name" value="Ribosomal_bL34_CS"/>
</dbReference>
<keyword evidence="2 6" id="KW-0689">Ribosomal protein</keyword>
<keyword evidence="5" id="KW-0732">Signal</keyword>
<accession>A0A7J6W2L7</accession>
<dbReference type="GO" id="GO:0003735">
    <property type="term" value="F:structural constituent of ribosome"/>
    <property type="evidence" value="ECO:0007669"/>
    <property type="project" value="InterPro"/>
</dbReference>
<dbReference type="OrthoDB" id="431691at2759"/>
<dbReference type="AlphaFoldDB" id="A0A7J6W2L7"/>
<dbReference type="NCBIfam" id="TIGR01030">
    <property type="entry name" value="rpmH_bact"/>
    <property type="match status" value="1"/>
</dbReference>
<protein>
    <recommendedName>
        <fullName evidence="4">Large ribosomal subunit protein bL34m</fullName>
    </recommendedName>
</protein>
<evidence type="ECO:0000256" key="3">
    <source>
        <dbReference type="ARBA" id="ARBA00023274"/>
    </source>
</evidence>
<gene>
    <name evidence="6" type="ORF">FRX31_019868</name>
</gene>
<evidence type="ECO:0000256" key="1">
    <source>
        <dbReference type="ARBA" id="ARBA00010111"/>
    </source>
</evidence>
<dbReference type="HAMAP" id="MF_00391">
    <property type="entry name" value="Ribosomal_bL34"/>
    <property type="match status" value="1"/>
</dbReference>
<dbReference type="Pfam" id="PF00468">
    <property type="entry name" value="Ribosomal_L34"/>
    <property type="match status" value="1"/>
</dbReference>
<dbReference type="PANTHER" id="PTHR14503">
    <property type="entry name" value="MITOCHONDRIAL RIBOSOMAL PROTEIN 34 FAMILY MEMBER"/>
    <property type="match status" value="1"/>
</dbReference>
<organism evidence="6 7">
    <name type="scientific">Thalictrum thalictroides</name>
    <name type="common">Rue-anemone</name>
    <name type="synonym">Anemone thalictroides</name>
    <dbReference type="NCBI Taxonomy" id="46969"/>
    <lineage>
        <taxon>Eukaryota</taxon>
        <taxon>Viridiplantae</taxon>
        <taxon>Streptophyta</taxon>
        <taxon>Embryophyta</taxon>
        <taxon>Tracheophyta</taxon>
        <taxon>Spermatophyta</taxon>
        <taxon>Magnoliopsida</taxon>
        <taxon>Ranunculales</taxon>
        <taxon>Ranunculaceae</taxon>
        <taxon>Thalictroideae</taxon>
        <taxon>Thalictrum</taxon>
    </lineage>
</organism>
<feature type="signal peptide" evidence="5">
    <location>
        <begin position="1"/>
        <end position="15"/>
    </location>
</feature>
<dbReference type="Gene3D" id="1.10.287.3980">
    <property type="match status" value="1"/>
</dbReference>
<reference evidence="6 7" key="1">
    <citation type="submission" date="2020-06" db="EMBL/GenBank/DDBJ databases">
        <title>Transcriptomic and genomic resources for Thalictrum thalictroides and T. hernandezii: Facilitating candidate gene discovery in an emerging model plant lineage.</title>
        <authorList>
            <person name="Arias T."/>
            <person name="Riano-Pachon D.M."/>
            <person name="Di Stilio V.S."/>
        </authorList>
    </citation>
    <scope>NUCLEOTIDE SEQUENCE [LARGE SCALE GENOMIC DNA]</scope>
    <source>
        <strain evidence="7">cv. WT478/WT964</strain>
        <tissue evidence="6">Leaves</tissue>
    </source>
</reference>